<name>E4X2D7_OIKDI</name>
<sequence>MESISWLANVVPSLMLRLQSITSLTLAHFSSTVIPAVRSFPYGLRMPSANSEFIFSVISLSCIGGILSYGS</sequence>
<evidence type="ECO:0000313" key="1">
    <source>
        <dbReference type="EMBL" id="CBY07373.1"/>
    </source>
</evidence>
<reference evidence="1" key="1">
    <citation type="journal article" date="2010" name="Science">
        <title>Plasticity of animal genome architecture unmasked by rapid evolution of a pelagic tunicate.</title>
        <authorList>
            <person name="Denoeud F."/>
            <person name="Henriet S."/>
            <person name="Mungpakdee S."/>
            <person name="Aury J.M."/>
            <person name="Da Silva C."/>
            <person name="Brinkmann H."/>
            <person name="Mikhaleva J."/>
            <person name="Olsen L.C."/>
            <person name="Jubin C."/>
            <person name="Canestro C."/>
            <person name="Bouquet J.M."/>
            <person name="Danks G."/>
            <person name="Poulain J."/>
            <person name="Campsteijn C."/>
            <person name="Adamski M."/>
            <person name="Cross I."/>
            <person name="Yadetie F."/>
            <person name="Muffato M."/>
            <person name="Louis A."/>
            <person name="Butcher S."/>
            <person name="Tsagkogeorga G."/>
            <person name="Konrad A."/>
            <person name="Singh S."/>
            <person name="Jensen M.F."/>
            <person name="Cong E.H."/>
            <person name="Eikeseth-Otteraa H."/>
            <person name="Noel B."/>
            <person name="Anthouard V."/>
            <person name="Porcel B.M."/>
            <person name="Kachouri-Lafond R."/>
            <person name="Nishino A."/>
            <person name="Ugolini M."/>
            <person name="Chourrout P."/>
            <person name="Nishida H."/>
            <person name="Aasland R."/>
            <person name="Huzurbazar S."/>
            <person name="Westhof E."/>
            <person name="Delsuc F."/>
            <person name="Lehrach H."/>
            <person name="Reinhardt R."/>
            <person name="Weissenbach J."/>
            <person name="Roy S.W."/>
            <person name="Artiguenave F."/>
            <person name="Postlethwait J.H."/>
            <person name="Manak J.R."/>
            <person name="Thompson E.M."/>
            <person name="Jaillon O."/>
            <person name="Du Pasquier L."/>
            <person name="Boudinot P."/>
            <person name="Liberles D.A."/>
            <person name="Volff J.N."/>
            <person name="Philippe H."/>
            <person name="Lenhard B."/>
            <person name="Roest Crollius H."/>
            <person name="Wincker P."/>
            <person name="Chourrout D."/>
        </authorList>
    </citation>
    <scope>NUCLEOTIDE SEQUENCE [LARGE SCALE GENOMIC DNA]</scope>
</reference>
<dbReference type="AlphaFoldDB" id="E4X2D7"/>
<evidence type="ECO:0000313" key="2">
    <source>
        <dbReference type="Proteomes" id="UP000001307"/>
    </source>
</evidence>
<organism evidence="1">
    <name type="scientific">Oikopleura dioica</name>
    <name type="common">Tunicate</name>
    <dbReference type="NCBI Taxonomy" id="34765"/>
    <lineage>
        <taxon>Eukaryota</taxon>
        <taxon>Metazoa</taxon>
        <taxon>Chordata</taxon>
        <taxon>Tunicata</taxon>
        <taxon>Appendicularia</taxon>
        <taxon>Copelata</taxon>
        <taxon>Oikopleuridae</taxon>
        <taxon>Oikopleura</taxon>
    </lineage>
</organism>
<protein>
    <submittedName>
        <fullName evidence="1">Uncharacterized protein</fullName>
    </submittedName>
</protein>
<dbReference type="Proteomes" id="UP000001307">
    <property type="component" value="Unassembled WGS sequence"/>
</dbReference>
<gene>
    <name evidence="1" type="ORF">GSOID_T00017043001</name>
</gene>
<accession>E4X2D7</accession>
<proteinExistence type="predicted"/>
<keyword evidence="2" id="KW-1185">Reference proteome</keyword>
<dbReference type="InParanoid" id="E4X2D7"/>
<dbReference type="EMBL" id="FN653022">
    <property type="protein sequence ID" value="CBY07373.1"/>
    <property type="molecule type" value="Genomic_DNA"/>
</dbReference>